<dbReference type="Pfam" id="PF15868">
    <property type="entry name" value="MBF2"/>
    <property type="match status" value="1"/>
</dbReference>
<dbReference type="OrthoDB" id="6818903at2759"/>
<dbReference type="PhylomeDB" id="B4MQU7"/>
<dbReference type="InterPro" id="IPR031734">
    <property type="entry name" value="MBF2"/>
</dbReference>
<dbReference type="HOGENOM" id="CLU_1779428_0_0_1"/>
<dbReference type="OMA" id="VGTHICF"/>
<name>B4MQU7_DROWI</name>
<protein>
    <submittedName>
        <fullName evidence="2">GK21374</fullName>
    </submittedName>
</protein>
<dbReference type="EMBL" id="CH963849">
    <property type="protein sequence ID" value="EDW74486.1"/>
    <property type="molecule type" value="Genomic_DNA"/>
</dbReference>
<evidence type="ECO:0000256" key="1">
    <source>
        <dbReference type="SAM" id="SignalP"/>
    </source>
</evidence>
<gene>
    <name evidence="2" type="primary">Dwil\GK21374</name>
    <name evidence="2" type="ORF">Dwil_GK21374</name>
</gene>
<proteinExistence type="predicted"/>
<dbReference type="InParanoid" id="B4MQU7"/>
<dbReference type="PANTHER" id="PTHR37685:SF1">
    <property type="entry name" value="GEO11136P1-RELATED"/>
    <property type="match status" value="1"/>
</dbReference>
<accession>B4MQU7</accession>
<dbReference type="AlphaFoldDB" id="B4MQU7"/>
<sequence>MYHNFVLVLLLLASGLCLINGLGNSGGNDYTWGTKTTASTLIADVIVTKTKSLMSTTTQTYALTQSGTALTITYIQITDLKKMRGATAAITSGGVGSTTVDLDVDKIETGTSRVNCRMAARVVCHLVECPDSRNDTPITNALKYLG</sequence>
<keyword evidence="1" id="KW-0732">Signal</keyword>
<keyword evidence="3" id="KW-1185">Reference proteome</keyword>
<evidence type="ECO:0000313" key="2">
    <source>
        <dbReference type="EMBL" id="EDW74486.1"/>
    </source>
</evidence>
<feature type="chain" id="PRO_5002815572" evidence="1">
    <location>
        <begin position="22"/>
        <end position="146"/>
    </location>
</feature>
<organism evidence="3">
    <name type="scientific">Drosophila willistoni</name>
    <name type="common">Fruit fly</name>
    <dbReference type="NCBI Taxonomy" id="7260"/>
    <lineage>
        <taxon>Eukaryota</taxon>
        <taxon>Metazoa</taxon>
        <taxon>Ecdysozoa</taxon>
        <taxon>Arthropoda</taxon>
        <taxon>Hexapoda</taxon>
        <taxon>Insecta</taxon>
        <taxon>Pterygota</taxon>
        <taxon>Neoptera</taxon>
        <taxon>Endopterygota</taxon>
        <taxon>Diptera</taxon>
        <taxon>Brachycera</taxon>
        <taxon>Muscomorpha</taxon>
        <taxon>Ephydroidea</taxon>
        <taxon>Drosophilidae</taxon>
        <taxon>Drosophila</taxon>
        <taxon>Sophophora</taxon>
    </lineage>
</organism>
<feature type="signal peptide" evidence="1">
    <location>
        <begin position="1"/>
        <end position="21"/>
    </location>
</feature>
<dbReference type="Proteomes" id="UP000007798">
    <property type="component" value="Unassembled WGS sequence"/>
</dbReference>
<evidence type="ECO:0000313" key="3">
    <source>
        <dbReference type="Proteomes" id="UP000007798"/>
    </source>
</evidence>
<reference evidence="2 3" key="1">
    <citation type="journal article" date="2007" name="Nature">
        <title>Evolution of genes and genomes on the Drosophila phylogeny.</title>
        <authorList>
            <consortium name="Drosophila 12 Genomes Consortium"/>
            <person name="Clark A.G."/>
            <person name="Eisen M.B."/>
            <person name="Smith D.R."/>
            <person name="Bergman C.M."/>
            <person name="Oliver B."/>
            <person name="Markow T.A."/>
            <person name="Kaufman T.C."/>
            <person name="Kellis M."/>
            <person name="Gelbart W."/>
            <person name="Iyer V.N."/>
            <person name="Pollard D.A."/>
            <person name="Sackton T.B."/>
            <person name="Larracuente A.M."/>
            <person name="Singh N.D."/>
            <person name="Abad J.P."/>
            <person name="Abt D.N."/>
            <person name="Adryan B."/>
            <person name="Aguade M."/>
            <person name="Akashi H."/>
            <person name="Anderson W.W."/>
            <person name="Aquadro C.F."/>
            <person name="Ardell D.H."/>
            <person name="Arguello R."/>
            <person name="Artieri C.G."/>
            <person name="Barbash D.A."/>
            <person name="Barker D."/>
            <person name="Barsanti P."/>
            <person name="Batterham P."/>
            <person name="Batzoglou S."/>
            <person name="Begun D."/>
            <person name="Bhutkar A."/>
            <person name="Blanco E."/>
            <person name="Bosak S.A."/>
            <person name="Bradley R.K."/>
            <person name="Brand A.D."/>
            <person name="Brent M.R."/>
            <person name="Brooks A.N."/>
            <person name="Brown R.H."/>
            <person name="Butlin R.K."/>
            <person name="Caggese C."/>
            <person name="Calvi B.R."/>
            <person name="Bernardo de Carvalho A."/>
            <person name="Caspi A."/>
            <person name="Castrezana S."/>
            <person name="Celniker S.E."/>
            <person name="Chang J.L."/>
            <person name="Chapple C."/>
            <person name="Chatterji S."/>
            <person name="Chinwalla A."/>
            <person name="Civetta A."/>
            <person name="Clifton S.W."/>
            <person name="Comeron J.M."/>
            <person name="Costello J.C."/>
            <person name="Coyne J.A."/>
            <person name="Daub J."/>
            <person name="David R.G."/>
            <person name="Delcher A.L."/>
            <person name="Delehaunty K."/>
            <person name="Do C.B."/>
            <person name="Ebling H."/>
            <person name="Edwards K."/>
            <person name="Eickbush T."/>
            <person name="Evans J.D."/>
            <person name="Filipski A."/>
            <person name="Findeiss S."/>
            <person name="Freyhult E."/>
            <person name="Fulton L."/>
            <person name="Fulton R."/>
            <person name="Garcia A.C."/>
            <person name="Gardiner A."/>
            <person name="Garfield D.A."/>
            <person name="Garvin B.E."/>
            <person name="Gibson G."/>
            <person name="Gilbert D."/>
            <person name="Gnerre S."/>
            <person name="Godfrey J."/>
            <person name="Good R."/>
            <person name="Gotea V."/>
            <person name="Gravely B."/>
            <person name="Greenberg A.J."/>
            <person name="Griffiths-Jones S."/>
            <person name="Gross S."/>
            <person name="Guigo R."/>
            <person name="Gustafson E.A."/>
            <person name="Haerty W."/>
            <person name="Hahn M.W."/>
            <person name="Halligan D.L."/>
            <person name="Halpern A.L."/>
            <person name="Halter G.M."/>
            <person name="Han M.V."/>
            <person name="Heger A."/>
            <person name="Hillier L."/>
            <person name="Hinrichs A.S."/>
            <person name="Holmes I."/>
            <person name="Hoskins R.A."/>
            <person name="Hubisz M.J."/>
            <person name="Hultmark D."/>
            <person name="Huntley M.A."/>
            <person name="Jaffe D.B."/>
            <person name="Jagadeeshan S."/>
            <person name="Jeck W.R."/>
            <person name="Johnson J."/>
            <person name="Jones C.D."/>
            <person name="Jordan W.C."/>
            <person name="Karpen G.H."/>
            <person name="Kataoka E."/>
            <person name="Keightley P.D."/>
            <person name="Kheradpour P."/>
            <person name="Kirkness E.F."/>
            <person name="Koerich L.B."/>
            <person name="Kristiansen K."/>
            <person name="Kudrna D."/>
            <person name="Kulathinal R.J."/>
            <person name="Kumar S."/>
            <person name="Kwok R."/>
            <person name="Lander E."/>
            <person name="Langley C.H."/>
            <person name="Lapoint R."/>
            <person name="Lazzaro B.P."/>
            <person name="Lee S.J."/>
            <person name="Levesque L."/>
            <person name="Li R."/>
            <person name="Lin C.F."/>
            <person name="Lin M.F."/>
            <person name="Lindblad-Toh K."/>
            <person name="Llopart A."/>
            <person name="Long M."/>
            <person name="Low L."/>
            <person name="Lozovsky E."/>
            <person name="Lu J."/>
            <person name="Luo M."/>
            <person name="Machado C.A."/>
            <person name="Makalowski W."/>
            <person name="Marzo M."/>
            <person name="Matsuda M."/>
            <person name="Matzkin L."/>
            <person name="McAllister B."/>
            <person name="McBride C.S."/>
            <person name="McKernan B."/>
            <person name="McKernan K."/>
            <person name="Mendez-Lago M."/>
            <person name="Minx P."/>
            <person name="Mollenhauer M.U."/>
            <person name="Montooth K."/>
            <person name="Mount S.M."/>
            <person name="Mu X."/>
            <person name="Myers E."/>
            <person name="Negre B."/>
            <person name="Newfeld S."/>
            <person name="Nielsen R."/>
            <person name="Noor M.A."/>
            <person name="O'Grady P."/>
            <person name="Pachter L."/>
            <person name="Papaceit M."/>
            <person name="Parisi M.J."/>
            <person name="Parisi M."/>
            <person name="Parts L."/>
            <person name="Pedersen J.S."/>
            <person name="Pesole G."/>
            <person name="Phillippy A.M."/>
            <person name="Ponting C.P."/>
            <person name="Pop M."/>
            <person name="Porcelli D."/>
            <person name="Powell J.R."/>
            <person name="Prohaska S."/>
            <person name="Pruitt K."/>
            <person name="Puig M."/>
            <person name="Quesneville H."/>
            <person name="Ram K.R."/>
            <person name="Rand D."/>
            <person name="Rasmussen M.D."/>
            <person name="Reed L.K."/>
            <person name="Reenan R."/>
            <person name="Reily A."/>
            <person name="Remington K.A."/>
            <person name="Rieger T.T."/>
            <person name="Ritchie M.G."/>
            <person name="Robin C."/>
            <person name="Rogers Y.H."/>
            <person name="Rohde C."/>
            <person name="Rozas J."/>
            <person name="Rubenfield M.J."/>
            <person name="Ruiz A."/>
            <person name="Russo S."/>
            <person name="Salzberg S.L."/>
            <person name="Sanchez-Gracia A."/>
            <person name="Saranga D.J."/>
            <person name="Sato H."/>
            <person name="Schaeffer S.W."/>
            <person name="Schatz M.C."/>
            <person name="Schlenke T."/>
            <person name="Schwartz R."/>
            <person name="Segarra C."/>
            <person name="Singh R.S."/>
            <person name="Sirot L."/>
            <person name="Sirota M."/>
            <person name="Sisneros N.B."/>
            <person name="Smith C.D."/>
            <person name="Smith T.F."/>
            <person name="Spieth J."/>
            <person name="Stage D.E."/>
            <person name="Stark A."/>
            <person name="Stephan W."/>
            <person name="Strausberg R.L."/>
            <person name="Strempel S."/>
            <person name="Sturgill D."/>
            <person name="Sutton G."/>
            <person name="Sutton G.G."/>
            <person name="Tao W."/>
            <person name="Teichmann S."/>
            <person name="Tobari Y.N."/>
            <person name="Tomimura Y."/>
            <person name="Tsolas J.M."/>
            <person name="Valente V.L."/>
            <person name="Venter E."/>
            <person name="Venter J.C."/>
            <person name="Vicario S."/>
            <person name="Vieira F.G."/>
            <person name="Vilella A.J."/>
            <person name="Villasante A."/>
            <person name="Walenz B."/>
            <person name="Wang J."/>
            <person name="Wasserman M."/>
            <person name="Watts T."/>
            <person name="Wilson D."/>
            <person name="Wilson R.K."/>
            <person name="Wing R.A."/>
            <person name="Wolfner M.F."/>
            <person name="Wong A."/>
            <person name="Wong G.K."/>
            <person name="Wu C.I."/>
            <person name="Wu G."/>
            <person name="Yamamoto D."/>
            <person name="Yang H.P."/>
            <person name="Yang S.P."/>
            <person name="Yorke J.A."/>
            <person name="Yoshida K."/>
            <person name="Zdobnov E."/>
            <person name="Zhang P."/>
            <person name="Zhang Y."/>
            <person name="Zimin A.V."/>
            <person name="Baldwin J."/>
            <person name="Abdouelleil A."/>
            <person name="Abdulkadir J."/>
            <person name="Abebe A."/>
            <person name="Abera B."/>
            <person name="Abreu J."/>
            <person name="Acer S.C."/>
            <person name="Aftuck L."/>
            <person name="Alexander A."/>
            <person name="An P."/>
            <person name="Anderson E."/>
            <person name="Anderson S."/>
            <person name="Arachi H."/>
            <person name="Azer M."/>
            <person name="Bachantsang P."/>
            <person name="Barry A."/>
            <person name="Bayul T."/>
            <person name="Berlin A."/>
            <person name="Bessette D."/>
            <person name="Bloom T."/>
            <person name="Blye J."/>
            <person name="Boguslavskiy L."/>
            <person name="Bonnet C."/>
            <person name="Boukhgalter B."/>
            <person name="Bourzgui I."/>
            <person name="Brown A."/>
            <person name="Cahill P."/>
            <person name="Channer S."/>
            <person name="Cheshatsang Y."/>
            <person name="Chuda L."/>
            <person name="Citroen M."/>
            <person name="Collymore A."/>
            <person name="Cooke P."/>
            <person name="Costello M."/>
            <person name="D'Aco K."/>
            <person name="Daza R."/>
            <person name="De Haan G."/>
            <person name="DeGray S."/>
            <person name="DeMaso C."/>
            <person name="Dhargay N."/>
            <person name="Dooley K."/>
            <person name="Dooley E."/>
            <person name="Doricent M."/>
            <person name="Dorje P."/>
            <person name="Dorjee K."/>
            <person name="Dupes A."/>
            <person name="Elong R."/>
            <person name="Falk J."/>
            <person name="Farina A."/>
            <person name="Faro S."/>
            <person name="Ferguson D."/>
            <person name="Fisher S."/>
            <person name="Foley C.D."/>
            <person name="Franke A."/>
            <person name="Friedrich D."/>
            <person name="Gadbois L."/>
            <person name="Gearin G."/>
            <person name="Gearin C.R."/>
            <person name="Giannoukos G."/>
            <person name="Goode T."/>
            <person name="Graham J."/>
            <person name="Grandbois E."/>
            <person name="Grewal S."/>
            <person name="Gyaltsen K."/>
            <person name="Hafez N."/>
            <person name="Hagos B."/>
            <person name="Hall J."/>
            <person name="Henson C."/>
            <person name="Hollinger A."/>
            <person name="Honan T."/>
            <person name="Huard M.D."/>
            <person name="Hughes L."/>
            <person name="Hurhula B."/>
            <person name="Husby M.E."/>
            <person name="Kamat A."/>
            <person name="Kanga B."/>
            <person name="Kashin S."/>
            <person name="Khazanovich D."/>
            <person name="Kisner P."/>
            <person name="Lance K."/>
            <person name="Lara M."/>
            <person name="Lee W."/>
            <person name="Lennon N."/>
            <person name="Letendre F."/>
            <person name="LeVine R."/>
            <person name="Lipovsky A."/>
            <person name="Liu X."/>
            <person name="Liu J."/>
            <person name="Liu S."/>
            <person name="Lokyitsang T."/>
            <person name="Lokyitsang Y."/>
            <person name="Lubonja R."/>
            <person name="Lui A."/>
            <person name="MacDonald P."/>
            <person name="Magnisalis V."/>
            <person name="Maru K."/>
            <person name="Matthews C."/>
            <person name="McCusker W."/>
            <person name="McDonough S."/>
            <person name="Mehta T."/>
            <person name="Meldrim J."/>
            <person name="Meneus L."/>
            <person name="Mihai O."/>
            <person name="Mihalev A."/>
            <person name="Mihova T."/>
            <person name="Mittelman R."/>
            <person name="Mlenga V."/>
            <person name="Montmayeur A."/>
            <person name="Mulrain L."/>
            <person name="Navidi A."/>
            <person name="Naylor J."/>
            <person name="Negash T."/>
            <person name="Nguyen T."/>
            <person name="Nguyen N."/>
            <person name="Nicol R."/>
            <person name="Norbu C."/>
            <person name="Norbu N."/>
            <person name="Novod N."/>
            <person name="O'Neill B."/>
            <person name="Osman S."/>
            <person name="Markiewicz E."/>
            <person name="Oyono O.L."/>
            <person name="Patti C."/>
            <person name="Phunkhang P."/>
            <person name="Pierre F."/>
            <person name="Priest M."/>
            <person name="Raghuraman S."/>
            <person name="Rege F."/>
            <person name="Reyes R."/>
            <person name="Rise C."/>
            <person name="Rogov P."/>
            <person name="Ross K."/>
            <person name="Ryan E."/>
            <person name="Settipalli S."/>
            <person name="Shea T."/>
            <person name="Sherpa N."/>
            <person name="Shi L."/>
            <person name="Shih D."/>
            <person name="Sparrow T."/>
            <person name="Spaulding J."/>
            <person name="Stalker J."/>
            <person name="Stange-Thomann N."/>
            <person name="Stavropoulos S."/>
            <person name="Stone C."/>
            <person name="Strader C."/>
            <person name="Tesfaye S."/>
            <person name="Thomson T."/>
            <person name="Thoulutsang Y."/>
            <person name="Thoulutsang D."/>
            <person name="Topham K."/>
            <person name="Topping I."/>
            <person name="Tsamla T."/>
            <person name="Vassiliev H."/>
            <person name="Vo A."/>
            <person name="Wangchuk T."/>
            <person name="Wangdi T."/>
            <person name="Weiand M."/>
            <person name="Wilkinson J."/>
            <person name="Wilson A."/>
            <person name="Yadav S."/>
            <person name="Young G."/>
            <person name="Yu Q."/>
            <person name="Zembek L."/>
            <person name="Zhong D."/>
            <person name="Zimmer A."/>
            <person name="Zwirko Z."/>
            <person name="Jaffe D.B."/>
            <person name="Alvarez P."/>
            <person name="Brockman W."/>
            <person name="Butler J."/>
            <person name="Chin C."/>
            <person name="Gnerre S."/>
            <person name="Grabherr M."/>
            <person name="Kleber M."/>
            <person name="Mauceli E."/>
            <person name="MacCallum I."/>
        </authorList>
    </citation>
    <scope>NUCLEOTIDE SEQUENCE [LARGE SCALE GENOMIC DNA]</scope>
    <source>
        <strain evidence="3">Tucson 14030-0811.24</strain>
    </source>
</reference>
<dbReference type="PANTHER" id="PTHR37685">
    <property type="entry name" value="GEO11136P1-RELATED"/>
    <property type="match status" value="1"/>
</dbReference>